<dbReference type="InterPro" id="IPR002734">
    <property type="entry name" value="RibDG_C"/>
</dbReference>
<keyword evidence="3" id="KW-1185">Reference proteome</keyword>
<dbReference type="AlphaFoldDB" id="A0A1H5UU75"/>
<dbReference type="Proteomes" id="UP000236728">
    <property type="component" value="Unassembled WGS sequence"/>
</dbReference>
<evidence type="ECO:0000259" key="1">
    <source>
        <dbReference type="Pfam" id="PF01872"/>
    </source>
</evidence>
<evidence type="ECO:0000313" key="2">
    <source>
        <dbReference type="EMBL" id="SEF78510.1"/>
    </source>
</evidence>
<name>A0A1H5UU75_9BACT</name>
<dbReference type="SUPFAM" id="SSF53597">
    <property type="entry name" value="Dihydrofolate reductase-like"/>
    <property type="match status" value="1"/>
</dbReference>
<organism evidence="2 3">
    <name type="scientific">Bryocella elongata</name>
    <dbReference type="NCBI Taxonomy" id="863522"/>
    <lineage>
        <taxon>Bacteria</taxon>
        <taxon>Pseudomonadati</taxon>
        <taxon>Acidobacteriota</taxon>
        <taxon>Terriglobia</taxon>
        <taxon>Terriglobales</taxon>
        <taxon>Acidobacteriaceae</taxon>
        <taxon>Bryocella</taxon>
    </lineage>
</organism>
<dbReference type="RefSeq" id="WP_103931999.1">
    <property type="nucleotide sequence ID" value="NZ_FNVA01000001.1"/>
</dbReference>
<reference evidence="2 3" key="1">
    <citation type="submission" date="2016-10" db="EMBL/GenBank/DDBJ databases">
        <authorList>
            <person name="de Groot N.N."/>
        </authorList>
    </citation>
    <scope>NUCLEOTIDE SEQUENCE [LARGE SCALE GENOMIC DNA]</scope>
    <source>
        <strain evidence="2 3">DSM 22489</strain>
    </source>
</reference>
<evidence type="ECO:0000313" key="3">
    <source>
        <dbReference type="Proteomes" id="UP000236728"/>
    </source>
</evidence>
<dbReference type="OrthoDB" id="195113at2"/>
<dbReference type="PANTHER" id="PTHR38011">
    <property type="entry name" value="DIHYDROFOLATE REDUCTASE FAMILY PROTEIN (AFU_ORTHOLOGUE AFUA_8G06820)"/>
    <property type="match status" value="1"/>
</dbReference>
<dbReference type="Gene3D" id="3.40.430.10">
    <property type="entry name" value="Dihydrofolate Reductase, subunit A"/>
    <property type="match status" value="1"/>
</dbReference>
<feature type="domain" description="Bacterial bifunctional deaminase-reductase C-terminal" evidence="1">
    <location>
        <begin position="10"/>
        <end position="212"/>
    </location>
</feature>
<dbReference type="InterPro" id="IPR024072">
    <property type="entry name" value="DHFR-like_dom_sf"/>
</dbReference>
<sequence>MSKVRVAGFGVSLDGFGAGIEQSLEYPLGKRGREIFQWFFHTKTFCSMVGKEGGTTGDDTDEMFAQRAMGNFGAFILGRNMFGPVRGPWPDDSWKGWWGENPPYHAPTFVLTHHEREPLVMEGGTTFHFVTGGFEEALVLAKEAAGSKDVKIGGGVATVRQYLRASLIDSLHIASVPVLLGQGEPLFNGLDLHALGFSITDRKTSEYATHLVLEKTQSGTSCPATLMKGADSGSDTCIRVYSH</sequence>
<dbReference type="GO" id="GO:0009231">
    <property type="term" value="P:riboflavin biosynthetic process"/>
    <property type="evidence" value="ECO:0007669"/>
    <property type="project" value="InterPro"/>
</dbReference>
<dbReference type="InterPro" id="IPR050765">
    <property type="entry name" value="Riboflavin_Biosynth_HTPR"/>
</dbReference>
<accession>A0A1H5UU75</accession>
<gene>
    <name evidence="2" type="ORF">SAMN05421819_1199</name>
</gene>
<dbReference type="EMBL" id="FNVA01000001">
    <property type="protein sequence ID" value="SEF78510.1"/>
    <property type="molecule type" value="Genomic_DNA"/>
</dbReference>
<dbReference type="GO" id="GO:0008703">
    <property type="term" value="F:5-amino-6-(5-phosphoribosylamino)uracil reductase activity"/>
    <property type="evidence" value="ECO:0007669"/>
    <property type="project" value="InterPro"/>
</dbReference>
<protein>
    <submittedName>
        <fullName evidence="2">Dihydrofolate reductase</fullName>
    </submittedName>
</protein>
<proteinExistence type="predicted"/>
<dbReference type="Pfam" id="PF01872">
    <property type="entry name" value="RibD_C"/>
    <property type="match status" value="1"/>
</dbReference>
<dbReference type="PANTHER" id="PTHR38011:SF12">
    <property type="entry name" value="BIFUNCTIONAL DEAMINASE-REDUCTASE DOMAIN PROTEIN"/>
    <property type="match status" value="1"/>
</dbReference>